<feature type="transmembrane region" description="Helical" evidence="2">
    <location>
        <begin position="238"/>
        <end position="258"/>
    </location>
</feature>
<feature type="compositionally biased region" description="Basic and acidic residues" evidence="1">
    <location>
        <begin position="378"/>
        <end position="391"/>
    </location>
</feature>
<keyword evidence="4" id="KW-1185">Reference proteome</keyword>
<evidence type="ECO:0000313" key="4">
    <source>
        <dbReference type="Proteomes" id="UP001597058"/>
    </source>
</evidence>
<organism evidence="3 4">
    <name type="scientific">Streptomyces kaempferi</name>
    <dbReference type="NCBI Taxonomy" id="333725"/>
    <lineage>
        <taxon>Bacteria</taxon>
        <taxon>Bacillati</taxon>
        <taxon>Actinomycetota</taxon>
        <taxon>Actinomycetes</taxon>
        <taxon>Kitasatosporales</taxon>
        <taxon>Streptomycetaceae</taxon>
        <taxon>Streptomyces</taxon>
    </lineage>
</organism>
<feature type="region of interest" description="Disordered" evidence="1">
    <location>
        <begin position="373"/>
        <end position="410"/>
    </location>
</feature>
<feature type="transmembrane region" description="Helical" evidence="2">
    <location>
        <begin position="64"/>
        <end position="85"/>
    </location>
</feature>
<evidence type="ECO:0008006" key="5">
    <source>
        <dbReference type="Google" id="ProtNLM"/>
    </source>
</evidence>
<dbReference type="RefSeq" id="WP_381241280.1">
    <property type="nucleotide sequence ID" value="NZ_JBHSKH010000086.1"/>
</dbReference>
<name>A0ABW3XD81_9ACTN</name>
<keyword evidence="2" id="KW-0472">Membrane</keyword>
<evidence type="ECO:0000313" key="3">
    <source>
        <dbReference type="EMBL" id="MFD1307275.1"/>
    </source>
</evidence>
<feature type="transmembrane region" description="Helical" evidence="2">
    <location>
        <begin position="91"/>
        <end position="109"/>
    </location>
</feature>
<protein>
    <recommendedName>
        <fullName evidence="5">Integral membrane protein</fullName>
    </recommendedName>
</protein>
<reference evidence="4" key="1">
    <citation type="journal article" date="2019" name="Int. J. Syst. Evol. Microbiol.">
        <title>The Global Catalogue of Microorganisms (GCM) 10K type strain sequencing project: providing services to taxonomists for standard genome sequencing and annotation.</title>
        <authorList>
            <consortium name="The Broad Institute Genomics Platform"/>
            <consortium name="The Broad Institute Genome Sequencing Center for Infectious Disease"/>
            <person name="Wu L."/>
            <person name="Ma J."/>
        </authorList>
    </citation>
    <scope>NUCLEOTIDE SEQUENCE [LARGE SCALE GENOMIC DNA]</scope>
    <source>
        <strain evidence="4">CGMCC 4.7020</strain>
    </source>
</reference>
<feature type="transmembrane region" description="Helical" evidence="2">
    <location>
        <begin position="195"/>
        <end position="217"/>
    </location>
</feature>
<keyword evidence="2" id="KW-0812">Transmembrane</keyword>
<feature type="compositionally biased region" description="Polar residues" evidence="1">
    <location>
        <begin position="400"/>
        <end position="410"/>
    </location>
</feature>
<feature type="transmembrane region" description="Helical" evidence="2">
    <location>
        <begin position="20"/>
        <end position="43"/>
    </location>
</feature>
<comment type="caution">
    <text evidence="3">The sequence shown here is derived from an EMBL/GenBank/DDBJ whole genome shotgun (WGS) entry which is preliminary data.</text>
</comment>
<sequence length="410" mass="44664">MDLEKPPADERPVPRAEGCLTVAVRLPVRIVVLVLVVPVRMTWDALVVVGRSLRDTVLRPAGRALLWVAWAVFVWPWVTLWRYAVVPVARTLGRLGYVLLVVPAAWLYGRVLTPLGHAIAWTARGACAALAWLSRGVLGGLGRLLRGTGAGLGRVYAWLLAPAGRALARLLKGVGIGLAAAGLGVYEAVAWLTRYLIVVPAWWFYEWLLAPVGRAVAWTARGLGRLVRMIFSGIGTGLYWTLRVLLVLPALAVWRWVLVPVGRVLAVVGREIVEALGHAWRVAGHLSLAAGRFLARLFRLAFVEPVRWVYRTVLTPVGHAVRDTVLRPAAEAARSVGRITRQTLAAARESVRQTLAAARESARQTRADVRRILFGTPREPEPLRPADHRGEPGAAAARTLGSSTTALTKD</sequence>
<feature type="transmembrane region" description="Helical" evidence="2">
    <location>
        <begin position="170"/>
        <end position="189"/>
    </location>
</feature>
<evidence type="ECO:0000256" key="1">
    <source>
        <dbReference type="SAM" id="MobiDB-lite"/>
    </source>
</evidence>
<dbReference type="EMBL" id="JBHTMM010000016">
    <property type="protein sequence ID" value="MFD1307275.1"/>
    <property type="molecule type" value="Genomic_DNA"/>
</dbReference>
<evidence type="ECO:0000256" key="2">
    <source>
        <dbReference type="SAM" id="Phobius"/>
    </source>
</evidence>
<dbReference type="Proteomes" id="UP001597058">
    <property type="component" value="Unassembled WGS sequence"/>
</dbReference>
<keyword evidence="2" id="KW-1133">Transmembrane helix</keyword>
<accession>A0ABW3XD81</accession>
<proteinExistence type="predicted"/>
<gene>
    <name evidence="3" type="ORF">ACFQ5X_15645</name>
</gene>